<sequence length="718" mass="78692">MAEQLWLLKAEPDSRIVKGKDVKFSVDDFESVKTSPWEGVRNYEARNVMKEMKTGDKALFYHSNCKTPGIAAFAEVSKEAYPDYTAWDSSHPYYDPKSDSSSPKWYMVDLTFARRAKHFVSLALLKHIAQFPFASGSEDADEELDDRDSVLPEEWKYIGVHGARAIKDMNLLNRGRLSVQRVQKPAWDAITLLAEHGGWDEAELGKAKGKAKGSGKSKGISKDENGGKKKTRSGTKKKPQTQAKPTERKGKKRVKGDEEEEEADDASTEEHENEGESYHPRPRKRKKVEEKADEASKADAEAEDDVAGDFTNVDKVIYERTYLRLMDGGTLGLDFTPPGSTFPDDAPIIVVCHGLTGGSYEAYVRAVLAPACTPVSAGGLGYRAVVVNFRGCAGVPVTSKQLYSAGWTEDLRMVTIYLAHKYPRAPQLGLGFSLGANVMVRYLAEEGERSRLTSACVLGNPWDLVKNNWALEHNFLGKQYSKGMANNLVNVLKQHSKALEKVDPPTPSPTSKYEPSATQASLVCAAYHATLALRNPPLSVFDNTFTRVGGGGPPDWPLASADAYYQHSSSHHMVPKVRKPLLAINSTDDPVVVHAPTSPEEVGSGWTIVALTDGGGHLGWFEPSSGLIRVGTDVSKLHLRRWMTKPALEWLKLAAEVLVHGDPEYPPREAVRDDAGWIREIGEGAREGLGCQTVDIDSGGDLIDGTELKKASGVMQGL</sequence>
<dbReference type="GO" id="GO:0051792">
    <property type="term" value="P:medium-chain fatty acid biosynthetic process"/>
    <property type="evidence" value="ECO:0007669"/>
    <property type="project" value="TreeGrafter"/>
</dbReference>
<dbReference type="InterPro" id="IPR015947">
    <property type="entry name" value="PUA-like_sf"/>
</dbReference>
<feature type="domain" description="EVE" evidence="3">
    <location>
        <begin position="5"/>
        <end position="191"/>
    </location>
</feature>
<dbReference type="InterPro" id="IPR029058">
    <property type="entry name" value="AB_hydrolase_fold"/>
</dbReference>
<dbReference type="Pfam" id="PF01878">
    <property type="entry name" value="EVE"/>
    <property type="match status" value="1"/>
</dbReference>
<evidence type="ECO:0000313" key="5">
    <source>
        <dbReference type="Proteomes" id="UP000518752"/>
    </source>
</evidence>
<feature type="compositionally biased region" description="Basic and acidic residues" evidence="2">
    <location>
        <begin position="268"/>
        <end position="279"/>
    </location>
</feature>
<dbReference type="GO" id="GO:0008126">
    <property type="term" value="F:acetylesterase activity"/>
    <property type="evidence" value="ECO:0007669"/>
    <property type="project" value="TreeGrafter"/>
</dbReference>
<organism evidence="4 5">
    <name type="scientific">Collybiopsis confluens</name>
    <dbReference type="NCBI Taxonomy" id="2823264"/>
    <lineage>
        <taxon>Eukaryota</taxon>
        <taxon>Fungi</taxon>
        <taxon>Dikarya</taxon>
        <taxon>Basidiomycota</taxon>
        <taxon>Agaricomycotina</taxon>
        <taxon>Agaricomycetes</taxon>
        <taxon>Agaricomycetidae</taxon>
        <taxon>Agaricales</taxon>
        <taxon>Marasmiineae</taxon>
        <taxon>Omphalotaceae</taxon>
        <taxon>Collybiopsis</taxon>
    </lineage>
</organism>
<keyword evidence="5" id="KW-1185">Reference proteome</keyword>
<dbReference type="SUPFAM" id="SSF88697">
    <property type="entry name" value="PUA domain-like"/>
    <property type="match status" value="1"/>
</dbReference>
<dbReference type="AlphaFoldDB" id="A0A8H5I1A3"/>
<comment type="similarity">
    <text evidence="1">Belongs to the AB hydrolase superfamily. AB hydrolase 4 family.</text>
</comment>
<reference evidence="4 5" key="1">
    <citation type="journal article" date="2020" name="ISME J.">
        <title>Uncovering the hidden diversity of litter-decomposition mechanisms in mushroom-forming fungi.</title>
        <authorList>
            <person name="Floudas D."/>
            <person name="Bentzer J."/>
            <person name="Ahren D."/>
            <person name="Johansson T."/>
            <person name="Persson P."/>
            <person name="Tunlid A."/>
        </authorList>
    </citation>
    <scope>NUCLEOTIDE SEQUENCE [LARGE SCALE GENOMIC DNA]</scope>
    <source>
        <strain evidence="4 5">CBS 406.79</strain>
    </source>
</reference>
<feature type="compositionally biased region" description="Acidic residues" evidence="2">
    <location>
        <begin position="257"/>
        <end position="267"/>
    </location>
</feature>
<dbReference type="EMBL" id="JAACJN010000003">
    <property type="protein sequence ID" value="KAF5392940.1"/>
    <property type="molecule type" value="Genomic_DNA"/>
</dbReference>
<feature type="region of interest" description="Disordered" evidence="2">
    <location>
        <begin position="204"/>
        <end position="304"/>
    </location>
</feature>
<dbReference type="GO" id="GO:0051793">
    <property type="term" value="P:medium-chain fatty acid catabolic process"/>
    <property type="evidence" value="ECO:0007669"/>
    <property type="project" value="TreeGrafter"/>
</dbReference>
<evidence type="ECO:0000259" key="3">
    <source>
        <dbReference type="Pfam" id="PF01878"/>
    </source>
</evidence>
<dbReference type="Proteomes" id="UP000518752">
    <property type="component" value="Unassembled WGS sequence"/>
</dbReference>
<feature type="compositionally biased region" description="Basic and acidic residues" evidence="2">
    <location>
        <begin position="287"/>
        <end position="300"/>
    </location>
</feature>
<gene>
    <name evidence="4" type="ORF">D9757_001088</name>
</gene>
<dbReference type="InterPro" id="IPR050960">
    <property type="entry name" value="AB_hydrolase_4_sf"/>
</dbReference>
<dbReference type="CDD" id="cd21133">
    <property type="entry name" value="EVE"/>
    <property type="match status" value="1"/>
</dbReference>
<proteinExistence type="inferred from homology"/>
<dbReference type="PANTHER" id="PTHR10794:SF63">
    <property type="entry name" value="ALPHA_BETA HYDROLASE 1, ISOFORM A"/>
    <property type="match status" value="1"/>
</dbReference>
<evidence type="ECO:0000256" key="2">
    <source>
        <dbReference type="SAM" id="MobiDB-lite"/>
    </source>
</evidence>
<accession>A0A8H5I1A3</accession>
<dbReference type="InterPro" id="IPR047197">
    <property type="entry name" value="THYN1-like_EVE"/>
</dbReference>
<name>A0A8H5I1A3_9AGAR</name>
<dbReference type="PANTHER" id="PTHR10794">
    <property type="entry name" value="ABHYDROLASE DOMAIN-CONTAINING PROTEIN"/>
    <property type="match status" value="1"/>
</dbReference>
<dbReference type="Gene3D" id="3.10.590.10">
    <property type="entry name" value="ph1033 like domains"/>
    <property type="match status" value="1"/>
</dbReference>
<comment type="caution">
    <text evidence="4">The sequence shown here is derived from an EMBL/GenBank/DDBJ whole genome shotgun (WGS) entry which is preliminary data.</text>
</comment>
<feature type="compositionally biased region" description="Basic residues" evidence="2">
    <location>
        <begin position="228"/>
        <end position="239"/>
    </location>
</feature>
<dbReference type="SUPFAM" id="SSF53474">
    <property type="entry name" value="alpha/beta-Hydrolases"/>
    <property type="match status" value="1"/>
</dbReference>
<protein>
    <recommendedName>
        <fullName evidence="3">EVE domain-containing protein</fullName>
    </recommendedName>
</protein>
<dbReference type="GO" id="GO:0047372">
    <property type="term" value="F:monoacylglycerol lipase activity"/>
    <property type="evidence" value="ECO:0007669"/>
    <property type="project" value="TreeGrafter"/>
</dbReference>
<dbReference type="Gene3D" id="3.40.50.1820">
    <property type="entry name" value="alpha/beta hydrolase"/>
    <property type="match status" value="1"/>
</dbReference>
<evidence type="ECO:0000256" key="1">
    <source>
        <dbReference type="ARBA" id="ARBA00010884"/>
    </source>
</evidence>
<dbReference type="OrthoDB" id="5954035at2759"/>
<dbReference type="InterPro" id="IPR002740">
    <property type="entry name" value="EVE_domain"/>
</dbReference>
<evidence type="ECO:0000313" key="4">
    <source>
        <dbReference type="EMBL" id="KAF5392940.1"/>
    </source>
</evidence>